<feature type="region of interest" description="Disordered" evidence="1">
    <location>
        <begin position="442"/>
        <end position="462"/>
    </location>
</feature>
<keyword evidence="3" id="KW-0378">Hydrolase</keyword>
<dbReference type="PANTHER" id="PTHR43689:SF8">
    <property type="entry name" value="ALPHA_BETA-HYDROLASES SUPERFAMILY PROTEIN"/>
    <property type="match status" value="1"/>
</dbReference>
<evidence type="ECO:0000259" key="2">
    <source>
        <dbReference type="Pfam" id="PF00561"/>
    </source>
</evidence>
<feature type="domain" description="AB hydrolase-1" evidence="2">
    <location>
        <begin position="182"/>
        <end position="423"/>
    </location>
</feature>
<dbReference type="Proteomes" id="UP000474159">
    <property type="component" value="Unassembled WGS sequence"/>
</dbReference>
<dbReference type="PRINTS" id="PR00412">
    <property type="entry name" value="EPOXHYDRLASE"/>
</dbReference>
<reference evidence="3 4" key="1">
    <citation type="submission" date="2019-09" db="EMBL/GenBank/DDBJ databases">
        <title>YIM 48816 draft genome.</title>
        <authorList>
            <person name="Jiang L."/>
        </authorList>
    </citation>
    <scope>NUCLEOTIDE SEQUENCE [LARGE SCALE GENOMIC DNA]</scope>
    <source>
        <strain evidence="3 4">YIM 48816</strain>
    </source>
</reference>
<dbReference type="AlphaFoldDB" id="A0A6L3SYR8"/>
<dbReference type="SUPFAM" id="SSF53474">
    <property type="entry name" value="alpha/beta-Hydrolases"/>
    <property type="match status" value="1"/>
</dbReference>
<dbReference type="InterPro" id="IPR000639">
    <property type="entry name" value="Epox_hydrolase-like"/>
</dbReference>
<evidence type="ECO:0000313" key="4">
    <source>
        <dbReference type="Proteomes" id="UP000474159"/>
    </source>
</evidence>
<feature type="compositionally biased region" description="Basic residues" evidence="1">
    <location>
        <begin position="78"/>
        <end position="87"/>
    </location>
</feature>
<dbReference type="InterPro" id="IPR000073">
    <property type="entry name" value="AB_hydrolase_1"/>
</dbReference>
<dbReference type="InterPro" id="IPR029058">
    <property type="entry name" value="AB_hydrolase_fold"/>
</dbReference>
<sequence length="462" mass="49530">MPEPEPVTITILSSKRVIIRLPLFCAARPGSPATGLRTIAAADGAEDRAGRSARLVGGVPLTHAPAFRFRSRCRLRPAHPRSTRGRSLRSAEGIGRDTLPASQRAGRPLASEPAHRAGSGNVLPPRPSLHSTAVAGILGLSATALVVRAWARRAERANPPRGRFVAIDGVRLHYVARGRGEPLVVFHGNGCLAEEVILSGFVALAAERFRVIVFDRPGYGHSTRPRRRVWTPAAQADLLIGALERIGVTRSLVLGHSWGALVAIAAALRHPDAVRGLILEGGYYYPCPRADAVLFSGLALPVLGDALRHTAAPILARLLWPAMLRRLFSPAGIAPSFARFPTSMALRPSQLRASADESGLMIPGAMILRRHYAELGMPVAIIAGAGDRMVDPAAQSGRLHGEIRQSSLRLVEHCGHMVHHTAPRPVMAALDEVARSARLSRTSEASFRSNPRESVDFAASQR</sequence>
<dbReference type="PRINTS" id="PR00111">
    <property type="entry name" value="ABHYDROLASE"/>
</dbReference>
<feature type="region of interest" description="Disordered" evidence="1">
    <location>
        <begin position="78"/>
        <end position="126"/>
    </location>
</feature>
<dbReference type="OrthoDB" id="9815441at2"/>
<evidence type="ECO:0000256" key="1">
    <source>
        <dbReference type="SAM" id="MobiDB-lite"/>
    </source>
</evidence>
<dbReference type="PANTHER" id="PTHR43689">
    <property type="entry name" value="HYDROLASE"/>
    <property type="match status" value="1"/>
</dbReference>
<dbReference type="Gene3D" id="3.40.50.1820">
    <property type="entry name" value="alpha/beta hydrolase"/>
    <property type="match status" value="1"/>
</dbReference>
<proteinExistence type="predicted"/>
<dbReference type="Pfam" id="PF00561">
    <property type="entry name" value="Abhydrolase_1"/>
    <property type="match status" value="1"/>
</dbReference>
<accession>A0A6L3SYR8</accession>
<organism evidence="3 4">
    <name type="scientific">Methylobacterium soli</name>
    <dbReference type="NCBI Taxonomy" id="553447"/>
    <lineage>
        <taxon>Bacteria</taxon>
        <taxon>Pseudomonadati</taxon>
        <taxon>Pseudomonadota</taxon>
        <taxon>Alphaproteobacteria</taxon>
        <taxon>Hyphomicrobiales</taxon>
        <taxon>Methylobacteriaceae</taxon>
        <taxon>Methylobacterium</taxon>
    </lineage>
</organism>
<dbReference type="EMBL" id="VZZK01000021">
    <property type="protein sequence ID" value="KAB1077399.1"/>
    <property type="molecule type" value="Genomic_DNA"/>
</dbReference>
<protein>
    <submittedName>
        <fullName evidence="3">Alpha/beta hydrolase</fullName>
    </submittedName>
</protein>
<gene>
    <name evidence="3" type="ORF">F6X53_18950</name>
</gene>
<keyword evidence="4" id="KW-1185">Reference proteome</keyword>
<comment type="caution">
    <text evidence="3">The sequence shown here is derived from an EMBL/GenBank/DDBJ whole genome shotgun (WGS) entry which is preliminary data.</text>
</comment>
<name>A0A6L3SYR8_9HYPH</name>
<evidence type="ECO:0000313" key="3">
    <source>
        <dbReference type="EMBL" id="KAB1077399.1"/>
    </source>
</evidence>
<dbReference type="GO" id="GO:0016787">
    <property type="term" value="F:hydrolase activity"/>
    <property type="evidence" value="ECO:0007669"/>
    <property type="project" value="UniProtKB-KW"/>
</dbReference>